<evidence type="ECO:0000313" key="2">
    <source>
        <dbReference type="EMBL" id="NIY69785.1"/>
    </source>
</evidence>
<feature type="region of interest" description="Disordered" evidence="1">
    <location>
        <begin position="135"/>
        <end position="205"/>
    </location>
</feature>
<evidence type="ECO:0000256" key="1">
    <source>
        <dbReference type="SAM" id="MobiDB-lite"/>
    </source>
</evidence>
<dbReference type="SUPFAM" id="SSF50475">
    <property type="entry name" value="FMN-binding split barrel"/>
    <property type="match status" value="1"/>
</dbReference>
<dbReference type="RefSeq" id="WP_244453822.1">
    <property type="nucleotide sequence ID" value="NZ_JAALLH010000002.1"/>
</dbReference>
<evidence type="ECO:0008006" key="4">
    <source>
        <dbReference type="Google" id="ProtNLM"/>
    </source>
</evidence>
<proteinExistence type="predicted"/>
<gene>
    <name evidence="2" type="ORF">SMALB_7909</name>
</gene>
<reference evidence="2 3" key="1">
    <citation type="submission" date="2020-02" db="EMBL/GenBank/DDBJ databases">
        <title>Streptomyces malaysiensis DSM14702 (JHCC583434, PFL_A843) Genome sequencing and assembly.</title>
        <authorList>
            <person name="Samborskyy M."/>
        </authorList>
    </citation>
    <scope>NUCLEOTIDE SEQUENCE [LARGE SCALE GENOMIC DNA]</scope>
    <source>
        <strain evidence="2 3">DSM 14702</strain>
    </source>
</reference>
<feature type="compositionally biased region" description="Basic residues" evidence="1">
    <location>
        <begin position="165"/>
        <end position="192"/>
    </location>
</feature>
<dbReference type="EMBL" id="JAALLH010000002">
    <property type="protein sequence ID" value="NIY69785.1"/>
    <property type="molecule type" value="Genomic_DNA"/>
</dbReference>
<dbReference type="Proteomes" id="UP000536624">
    <property type="component" value="Unassembled WGS sequence"/>
</dbReference>
<dbReference type="InterPro" id="IPR012349">
    <property type="entry name" value="Split_barrel_FMN-bd"/>
</dbReference>
<comment type="caution">
    <text evidence="2">The sequence shown here is derived from an EMBL/GenBank/DDBJ whole genome shotgun (WGS) entry which is preliminary data.</text>
</comment>
<organism evidence="2 3">
    <name type="scientific">Streptomyces malaysiensis</name>
    <dbReference type="NCBI Taxonomy" id="92644"/>
    <lineage>
        <taxon>Bacteria</taxon>
        <taxon>Bacillati</taxon>
        <taxon>Actinomycetota</taxon>
        <taxon>Actinomycetes</taxon>
        <taxon>Kitasatosporales</taxon>
        <taxon>Streptomycetaceae</taxon>
        <taxon>Streptomyces</taxon>
        <taxon>Streptomyces violaceusniger group</taxon>
    </lineage>
</organism>
<dbReference type="AlphaFoldDB" id="A0A7X6B1D5"/>
<dbReference type="Gene3D" id="2.30.110.10">
    <property type="entry name" value="Electron Transport, Fmn-binding Protein, Chain A"/>
    <property type="match status" value="1"/>
</dbReference>
<name>A0A7X6B1D5_STRMQ</name>
<protein>
    <recommendedName>
        <fullName evidence="4">Pyridoxamine 5'-phosphate oxidase family protein</fullName>
    </recommendedName>
</protein>
<sequence>MTLTERSFSAVESEFFQYISDIAYATMITVDKKGRPRARILLPIWEVVDGRPVGWLAAYKTPVKSAHLANNPHTTYSYWNPRQNAVFIDSVSRWVEDEPTKRHAWELYRKGSPPGVGYDPGVTAILAEIGAGTTDPVGGIPLSRRSNLSPGHPTGTARLQDLRGGHRSIHLAPRKHGKNQCRPAAPHHKGRKVGQGPQGEDPAAQ</sequence>
<accession>A0A7X6B1D5</accession>
<evidence type="ECO:0000313" key="3">
    <source>
        <dbReference type="Proteomes" id="UP000536624"/>
    </source>
</evidence>